<dbReference type="RefSeq" id="WP_091997209.1">
    <property type="nucleotide sequence ID" value="NZ_FMYQ01000010.1"/>
</dbReference>
<dbReference type="OrthoDB" id="5288421at2"/>
<dbReference type="Proteomes" id="UP000198908">
    <property type="component" value="Unassembled WGS sequence"/>
</dbReference>
<dbReference type="AlphaFoldDB" id="A0A1G6PHA3"/>
<evidence type="ECO:0000259" key="3">
    <source>
        <dbReference type="Pfam" id="PF07364"/>
    </source>
</evidence>
<dbReference type="GO" id="GO:0046872">
    <property type="term" value="F:metal ion binding"/>
    <property type="evidence" value="ECO:0007669"/>
    <property type="project" value="UniProtKB-KW"/>
</dbReference>
<reference evidence="5" key="1">
    <citation type="submission" date="2016-09" db="EMBL/GenBank/DDBJ databases">
        <authorList>
            <person name="Varghese N."/>
            <person name="Submissions S."/>
        </authorList>
    </citation>
    <scope>NUCLEOTIDE SEQUENCE [LARGE SCALE GENOMIC DNA]</scope>
    <source>
        <strain evidence="5">TNe-862</strain>
    </source>
</reference>
<keyword evidence="5" id="KW-1185">Reference proteome</keyword>
<evidence type="ECO:0000259" key="2">
    <source>
        <dbReference type="Pfam" id="PF07171"/>
    </source>
</evidence>
<evidence type="ECO:0000313" key="5">
    <source>
        <dbReference type="Proteomes" id="UP000198908"/>
    </source>
</evidence>
<dbReference type="Pfam" id="PF07364">
    <property type="entry name" value="DUF1485"/>
    <property type="match status" value="1"/>
</dbReference>
<feature type="domain" description="Microcystin LR degradation protein MlrC N-terminal" evidence="3">
    <location>
        <begin position="2"/>
        <end position="289"/>
    </location>
</feature>
<dbReference type="InterPro" id="IPR009197">
    <property type="entry name" value="MlrC"/>
</dbReference>
<dbReference type="PIRSF" id="PIRSF012702">
    <property type="entry name" value="UCP012702"/>
    <property type="match status" value="1"/>
</dbReference>
<dbReference type="GO" id="GO:0008237">
    <property type="term" value="F:metallopeptidase activity"/>
    <property type="evidence" value="ECO:0007669"/>
    <property type="project" value="UniProtKB-KW"/>
</dbReference>
<dbReference type="InterPro" id="IPR010799">
    <property type="entry name" value="MlrC_C"/>
</dbReference>
<evidence type="ECO:0000256" key="1">
    <source>
        <dbReference type="PIRNR" id="PIRNR012702"/>
    </source>
</evidence>
<comment type="similarity">
    <text evidence="1">Belongs to the peptidase M81 family.</text>
</comment>
<keyword evidence="1" id="KW-0482">Metalloprotease</keyword>
<keyword evidence="1" id="KW-0378">Hydrolase</keyword>
<dbReference type="InterPro" id="IPR015995">
    <property type="entry name" value="MlrC_N"/>
</dbReference>
<protein>
    <recommendedName>
        <fullName evidence="1">Microcystinase C</fullName>
        <shortName evidence="1">MlrC</shortName>
    </recommendedName>
</protein>
<keyword evidence="1" id="KW-0645">Protease</keyword>
<name>A0A1G6PHA3_9BURK</name>
<accession>A0A1G6PHA3</accession>
<sequence>MRVLIAGYKHETNTFAAETADWSAFERGEMLPAAVRGTSMLDMLEQVAVPGTGFLRYARAQGWEPVPSLWCGAAPSSYVTSAAFERICHEICGDVQAHRPDAIYVDLHGAAVAEHVDDTEGELLSRIRELVGASVPIVASLDLHANVTRRMLECADAMVSYRTYPHIDYVETGELAGELLRRRLLRGRREALSSLRVPFLIPLNSQSTTAAPAKPIYERLAKIDAACGTVSSFCMGFPASDFAECAPMIWSVGADAANAVAHIGALACEPAQWRIDVLDADEAVARAIDRANLSAGPVVIADTQDNPGAGGSASTTGMLRALLDAGAGCRFRQRVALGVLCDPVFAQRAVQAGVGAKLQASLGQPGMLWDGPADPAVDGEFTVMAVSDGRVRYKGPKMTGFVAELGPSVAVEIDGVLVVVASGKIGAQDRELFRFVNIEPEQMKIIVVKSSNHFRADFTPLVEDAQRDVVIAKARGAAAVDPGDLPWRKLPDSIRRRL</sequence>
<comment type="cofactor">
    <cofactor evidence="1">
        <name>Zn(2+)</name>
        <dbReference type="ChEBI" id="CHEBI:29105"/>
    </cofactor>
    <text evidence="1">Binds 1 zinc ion per subunit.</text>
</comment>
<keyword evidence="1" id="KW-0479">Metal-binding</keyword>
<gene>
    <name evidence="4" type="ORF">SAMN05421548_110146</name>
</gene>
<proteinExistence type="inferred from homology"/>
<dbReference type="GO" id="GO:0006508">
    <property type="term" value="P:proteolysis"/>
    <property type="evidence" value="ECO:0007669"/>
    <property type="project" value="UniProtKB-KW"/>
</dbReference>
<dbReference type="STRING" id="416944.SAMN05421548_110146"/>
<feature type="domain" description="Microcystin LR degradation protein MlrC C-terminal" evidence="2">
    <location>
        <begin position="300"/>
        <end position="489"/>
    </location>
</feature>
<evidence type="ECO:0000313" key="4">
    <source>
        <dbReference type="EMBL" id="SDC79449.1"/>
    </source>
</evidence>
<comment type="function">
    <text evidence="1">Involved in peptidolytic degradation of cyclic heptapeptide hepatotoxin microcystin (MC).</text>
</comment>
<dbReference type="Pfam" id="PF07171">
    <property type="entry name" value="MlrC_C"/>
    <property type="match status" value="1"/>
</dbReference>
<dbReference type="EMBL" id="FMYQ01000010">
    <property type="protein sequence ID" value="SDC79449.1"/>
    <property type="molecule type" value="Genomic_DNA"/>
</dbReference>
<organism evidence="4 5">
    <name type="scientific">Paraburkholderia lycopersici</name>
    <dbReference type="NCBI Taxonomy" id="416944"/>
    <lineage>
        <taxon>Bacteria</taxon>
        <taxon>Pseudomonadati</taxon>
        <taxon>Pseudomonadota</taxon>
        <taxon>Betaproteobacteria</taxon>
        <taxon>Burkholderiales</taxon>
        <taxon>Burkholderiaceae</taxon>
        <taxon>Paraburkholderia</taxon>
    </lineage>
</organism>